<dbReference type="Pfam" id="PF13500">
    <property type="entry name" value="AAA_26"/>
    <property type="match status" value="1"/>
</dbReference>
<dbReference type="PANTHER" id="PTHR21343">
    <property type="entry name" value="DETHIOBIOTIN SYNTHETASE"/>
    <property type="match status" value="1"/>
</dbReference>
<gene>
    <name evidence="2" type="ORF">PTTT1_LOCUS42337</name>
</gene>
<dbReference type="OMA" id="FQEKMIT"/>
<dbReference type="Gene3D" id="3.40.50.300">
    <property type="entry name" value="P-loop containing nucleotide triphosphate hydrolases"/>
    <property type="match status" value="1"/>
</dbReference>
<dbReference type="PANTHER" id="PTHR21343:SF8">
    <property type="entry name" value="DRTGG DOMAIN-CONTAINING PROTEIN"/>
    <property type="match status" value="1"/>
</dbReference>
<dbReference type="InterPro" id="IPR028979">
    <property type="entry name" value="Ser_kin/Pase_Hpr-like_N_sf"/>
</dbReference>
<dbReference type="CDD" id="cd03109">
    <property type="entry name" value="DTBS"/>
    <property type="match status" value="1"/>
</dbReference>
<dbReference type="AlphaFoldDB" id="A0A8J9X8F0"/>
<dbReference type="SUPFAM" id="SSF52540">
    <property type="entry name" value="P-loop containing nucleoside triphosphate hydrolases"/>
    <property type="match status" value="1"/>
</dbReference>
<accession>A0A8J9X8F0</accession>
<evidence type="ECO:0000256" key="1">
    <source>
        <dbReference type="ARBA" id="ARBA00022962"/>
    </source>
</evidence>
<keyword evidence="1" id="KW-0315">Glutamine amidotransferase</keyword>
<organism evidence="2">
    <name type="scientific">Phaeodactylum tricornutum</name>
    <name type="common">Diatom</name>
    <dbReference type="NCBI Taxonomy" id="2850"/>
    <lineage>
        <taxon>Eukaryota</taxon>
        <taxon>Sar</taxon>
        <taxon>Stramenopiles</taxon>
        <taxon>Ochrophyta</taxon>
        <taxon>Bacillariophyta</taxon>
        <taxon>Bacillariophyceae</taxon>
        <taxon>Bacillariophycidae</taxon>
        <taxon>Naviculales</taxon>
        <taxon>Phaeodactylaceae</taxon>
        <taxon>Phaeodactylum</taxon>
    </lineage>
</organism>
<dbReference type="EMBL" id="OU594945">
    <property type="protein sequence ID" value="CAG9289658.1"/>
    <property type="molecule type" value="Genomic_DNA"/>
</dbReference>
<reference evidence="2" key="1">
    <citation type="submission" date="2022-02" db="EMBL/GenBank/DDBJ databases">
        <authorList>
            <person name="Giguere J D."/>
        </authorList>
    </citation>
    <scope>NUCLEOTIDE SEQUENCE</scope>
    <source>
        <strain evidence="2">CCAP 1055/1</strain>
    </source>
</reference>
<dbReference type="InterPro" id="IPR027417">
    <property type="entry name" value="P-loop_NTPase"/>
</dbReference>
<proteinExistence type="predicted"/>
<dbReference type="Gene3D" id="3.40.1390.20">
    <property type="entry name" value="HprK N-terminal domain-like"/>
    <property type="match status" value="1"/>
</dbReference>
<evidence type="ECO:0000313" key="2">
    <source>
        <dbReference type="EMBL" id="CAG9289658.1"/>
    </source>
</evidence>
<evidence type="ECO:0008006" key="3">
    <source>
        <dbReference type="Google" id="ProtNLM"/>
    </source>
</evidence>
<dbReference type="Proteomes" id="UP000836788">
    <property type="component" value="Chromosome 4"/>
</dbReference>
<protein>
    <recommendedName>
        <fullName evidence="3">DRTGG domain-containing protein</fullName>
    </recommendedName>
</protein>
<sequence>MIAASALKCASYEGRSGVAAAVRLVSSMRTRNSETIGALSPYCYDHTHLPLSTTRAQAFSAASAVRDFADPQGAARKHRPIYIAATRQHVGKTSVSLALMKGLQRRVPKVGFLKPVGQHSVRIAELDGSVVTVDKDTALIVQHFGLTRHQTLQDASPVLIPPGYTKDYVDGKITLDTQRASIGKSFQRVASFADIVLCEGTGHCAVGSIVDASNAAVASWLGARMVLVANGGLGNSVDELELNKALCDKHGVEIAGVIINKVLPEKYEQTKYYLEKALHDRWGIPLLGCVPDRAFLGCPALADLERLFPGAMLVSGLDHRLRHYTVQDLNLVATSLEVFLRNLRTDPSRTLYVCHASRNDILLGFLMESQQRPDWEAALVVTGCHDYPVSDQVLQIITSMPSAPPVLLASPPTRQVMHDIHHFTPKLNFEDGHRVEAAAAHYEPYIDFDLLLSRVGTTSTGSSKSTSKAGLAVAVP</sequence>
<name>A0A8J9X8F0_PHATR</name>